<keyword evidence="9" id="KW-0472">Membrane</keyword>
<dbReference type="GO" id="GO:0008378">
    <property type="term" value="F:galactosyltransferase activity"/>
    <property type="evidence" value="ECO:0007669"/>
    <property type="project" value="TreeGrafter"/>
</dbReference>
<keyword evidence="4" id="KW-0328">Glycosyltransferase</keyword>
<dbReference type="EMBL" id="OA887650">
    <property type="protein sequence ID" value="CAD7283548.1"/>
    <property type="molecule type" value="Genomic_DNA"/>
</dbReference>
<dbReference type="UniPathway" id="UPA00378"/>
<evidence type="ECO:0000256" key="8">
    <source>
        <dbReference type="ARBA" id="ARBA00022989"/>
    </source>
</evidence>
<dbReference type="GO" id="GO:0005794">
    <property type="term" value="C:Golgi apparatus"/>
    <property type="evidence" value="ECO:0007669"/>
    <property type="project" value="TreeGrafter"/>
</dbReference>
<evidence type="ECO:0000256" key="3">
    <source>
        <dbReference type="ARBA" id="ARBA00005735"/>
    </source>
</evidence>
<evidence type="ECO:0000256" key="5">
    <source>
        <dbReference type="ARBA" id="ARBA00022679"/>
    </source>
</evidence>
<dbReference type="PANTHER" id="PTHR19300:SF57">
    <property type="entry name" value="BETA-1,4-N-ACETYLGALACTOSAMINYLTRANSFERASE"/>
    <property type="match status" value="1"/>
</dbReference>
<reference evidence="13" key="1">
    <citation type="submission" date="2020-11" db="EMBL/GenBank/DDBJ databases">
        <authorList>
            <person name="Tran Van P."/>
        </authorList>
    </citation>
    <scope>NUCLEOTIDE SEQUENCE</scope>
</reference>
<dbReference type="Gene3D" id="3.90.550.10">
    <property type="entry name" value="Spore Coat Polysaccharide Biosynthesis Protein SpsA, Chain A"/>
    <property type="match status" value="1"/>
</dbReference>
<dbReference type="Pfam" id="PF02709">
    <property type="entry name" value="Glyco_transf_7C"/>
    <property type="match status" value="1"/>
</dbReference>
<evidence type="ECO:0000256" key="7">
    <source>
        <dbReference type="ARBA" id="ARBA00022968"/>
    </source>
</evidence>
<dbReference type="Proteomes" id="UP000678499">
    <property type="component" value="Unassembled WGS sequence"/>
</dbReference>
<evidence type="ECO:0008006" key="15">
    <source>
        <dbReference type="Google" id="ProtNLM"/>
    </source>
</evidence>
<evidence type="ECO:0000256" key="9">
    <source>
        <dbReference type="ARBA" id="ARBA00023136"/>
    </source>
</evidence>
<dbReference type="EMBL" id="CAJPEX010005613">
    <property type="protein sequence ID" value="CAG0923700.1"/>
    <property type="molecule type" value="Genomic_DNA"/>
</dbReference>
<dbReference type="InterPro" id="IPR003859">
    <property type="entry name" value="Galactosyl_T"/>
</dbReference>
<dbReference type="PRINTS" id="PR02050">
    <property type="entry name" value="B14GALTRFASE"/>
</dbReference>
<feature type="domain" description="Galactosyltransferase C-terminal" evidence="11">
    <location>
        <begin position="78"/>
        <end position="152"/>
    </location>
</feature>
<evidence type="ECO:0000256" key="1">
    <source>
        <dbReference type="ARBA" id="ARBA00004606"/>
    </source>
</evidence>
<comment type="similarity">
    <text evidence="3">Belongs to the glycosyltransferase 7 family.</text>
</comment>
<evidence type="ECO:0000256" key="2">
    <source>
        <dbReference type="ARBA" id="ARBA00004922"/>
    </source>
</evidence>
<dbReference type="GO" id="GO:0016020">
    <property type="term" value="C:membrane"/>
    <property type="evidence" value="ECO:0007669"/>
    <property type="project" value="UniProtKB-SubCell"/>
</dbReference>
<evidence type="ECO:0000313" key="13">
    <source>
        <dbReference type="EMBL" id="CAD7283548.1"/>
    </source>
</evidence>
<keyword evidence="5" id="KW-0808">Transferase</keyword>
<comment type="pathway">
    <text evidence="2">Protein modification; protein glycosylation.</text>
</comment>
<name>A0A7R9BXP1_9CRUS</name>
<sequence>MYCASWQGPFYSLNTKDLTIMGSRWGIHVHWFLGHKLLNIGTLEAEKHGDYHCFVYHDLDMIPEKGNTPYKCFPWPLHLAIGVEKLQYKPYYGGMSGVAVVPKQLIHQVNGHSNNFWGWGGEDDDFLLRFNKQGFNVMHYPAEIGRYRSLPHVPASPSPNRYKILEKEGGKRDSGLSNVNYVLVQTSLHPLYTIFDVNLTLSVK</sequence>
<comment type="subcellular location">
    <subcellularLocation>
        <location evidence="1">Membrane</location>
        <topology evidence="1">Single-pass type II membrane protein</topology>
    </subcellularLocation>
</comment>
<dbReference type="InterPro" id="IPR027995">
    <property type="entry name" value="Galactosyl_T_N"/>
</dbReference>
<accession>A0A7R9BXP1</accession>
<evidence type="ECO:0000256" key="4">
    <source>
        <dbReference type="ARBA" id="ARBA00022676"/>
    </source>
</evidence>
<dbReference type="Pfam" id="PF13733">
    <property type="entry name" value="Glyco_transf_7N"/>
    <property type="match status" value="1"/>
</dbReference>
<keyword evidence="8" id="KW-1133">Transmembrane helix</keyword>
<keyword evidence="10" id="KW-0325">Glycoprotein</keyword>
<dbReference type="InterPro" id="IPR029044">
    <property type="entry name" value="Nucleotide-diphossugar_trans"/>
</dbReference>
<gene>
    <name evidence="13" type="ORF">NMOB1V02_LOCUS11163</name>
</gene>
<evidence type="ECO:0000259" key="12">
    <source>
        <dbReference type="Pfam" id="PF13733"/>
    </source>
</evidence>
<evidence type="ECO:0000256" key="6">
    <source>
        <dbReference type="ARBA" id="ARBA00022692"/>
    </source>
</evidence>
<evidence type="ECO:0000256" key="10">
    <source>
        <dbReference type="ARBA" id="ARBA00023180"/>
    </source>
</evidence>
<dbReference type="GO" id="GO:0005975">
    <property type="term" value="P:carbohydrate metabolic process"/>
    <property type="evidence" value="ECO:0007669"/>
    <property type="project" value="InterPro"/>
</dbReference>
<keyword evidence="7" id="KW-0735">Signal-anchor</keyword>
<proteinExistence type="inferred from homology"/>
<organism evidence="13">
    <name type="scientific">Notodromas monacha</name>
    <dbReference type="NCBI Taxonomy" id="399045"/>
    <lineage>
        <taxon>Eukaryota</taxon>
        <taxon>Metazoa</taxon>
        <taxon>Ecdysozoa</taxon>
        <taxon>Arthropoda</taxon>
        <taxon>Crustacea</taxon>
        <taxon>Oligostraca</taxon>
        <taxon>Ostracoda</taxon>
        <taxon>Podocopa</taxon>
        <taxon>Podocopida</taxon>
        <taxon>Cypridocopina</taxon>
        <taxon>Cypridoidea</taxon>
        <taxon>Cyprididae</taxon>
        <taxon>Notodromas</taxon>
    </lineage>
</organism>
<dbReference type="AlphaFoldDB" id="A0A7R9BXP1"/>
<keyword evidence="6" id="KW-0812">Transmembrane</keyword>
<feature type="domain" description="Galactosyltransferase N-terminal" evidence="12">
    <location>
        <begin position="35"/>
        <end position="72"/>
    </location>
</feature>
<evidence type="ECO:0000259" key="11">
    <source>
        <dbReference type="Pfam" id="PF02709"/>
    </source>
</evidence>
<dbReference type="SUPFAM" id="SSF53448">
    <property type="entry name" value="Nucleotide-diphospho-sugar transferases"/>
    <property type="match status" value="1"/>
</dbReference>
<dbReference type="InterPro" id="IPR027791">
    <property type="entry name" value="Galactosyl_T_C"/>
</dbReference>
<dbReference type="OrthoDB" id="10038994at2759"/>
<evidence type="ECO:0000313" key="14">
    <source>
        <dbReference type="Proteomes" id="UP000678499"/>
    </source>
</evidence>
<dbReference type="PANTHER" id="PTHR19300">
    <property type="entry name" value="BETA-1,4-GALACTOSYLTRANSFERASE"/>
    <property type="match status" value="1"/>
</dbReference>
<keyword evidence="14" id="KW-1185">Reference proteome</keyword>
<protein>
    <recommendedName>
        <fullName evidence="15">Beta-1,4-galactosyltransferase 3</fullName>
    </recommendedName>
</protein>